<name>A0A7W6DPB2_9RHOB</name>
<evidence type="ECO:0000313" key="1">
    <source>
        <dbReference type="EMBL" id="MBB3985211.1"/>
    </source>
</evidence>
<proteinExistence type="predicted"/>
<keyword evidence="2" id="KW-1185">Reference proteome</keyword>
<accession>A0A7W6DPB2</accession>
<reference evidence="1 2" key="1">
    <citation type="submission" date="2020-08" db="EMBL/GenBank/DDBJ databases">
        <title>Genomic Encyclopedia of Type Strains, Phase IV (KMG-IV): sequencing the most valuable type-strain genomes for metagenomic binning, comparative biology and taxonomic classification.</title>
        <authorList>
            <person name="Goeker M."/>
        </authorList>
    </citation>
    <scope>NUCLEOTIDE SEQUENCE [LARGE SCALE GENOMIC DNA]</scope>
    <source>
        <strain evidence="1 2">DSM 102235</strain>
    </source>
</reference>
<protein>
    <submittedName>
        <fullName evidence="1">Uncharacterized protein</fullName>
    </submittedName>
</protein>
<dbReference type="AlphaFoldDB" id="A0A7W6DPB2"/>
<dbReference type="RefSeq" id="WP_281374672.1">
    <property type="nucleotide sequence ID" value="NZ_BAABBZ010000059.1"/>
</dbReference>
<dbReference type="EMBL" id="JACIEJ010000003">
    <property type="protein sequence ID" value="MBB3985211.1"/>
    <property type="molecule type" value="Genomic_DNA"/>
</dbReference>
<dbReference type="Proteomes" id="UP000541426">
    <property type="component" value="Unassembled WGS sequence"/>
</dbReference>
<organism evidence="1 2">
    <name type="scientific">Sagittula marina</name>
    <dbReference type="NCBI Taxonomy" id="943940"/>
    <lineage>
        <taxon>Bacteria</taxon>
        <taxon>Pseudomonadati</taxon>
        <taxon>Pseudomonadota</taxon>
        <taxon>Alphaproteobacteria</taxon>
        <taxon>Rhodobacterales</taxon>
        <taxon>Roseobacteraceae</taxon>
        <taxon>Sagittula</taxon>
    </lineage>
</organism>
<sequence length="42" mass="4676">MLKDHLLARRSKELVTMKMDHGHLLGMAGAQVVTEMHFDGVA</sequence>
<comment type="caution">
    <text evidence="1">The sequence shown here is derived from an EMBL/GenBank/DDBJ whole genome shotgun (WGS) entry which is preliminary data.</text>
</comment>
<gene>
    <name evidence="1" type="ORF">GGQ68_001540</name>
</gene>
<evidence type="ECO:0000313" key="2">
    <source>
        <dbReference type="Proteomes" id="UP000541426"/>
    </source>
</evidence>